<feature type="domain" description="Amidase" evidence="2">
    <location>
        <begin position="26"/>
        <end position="454"/>
    </location>
</feature>
<dbReference type="InterPro" id="IPR023631">
    <property type="entry name" value="Amidase_dom"/>
</dbReference>
<accession>A0A6I3MBR3</accession>
<protein>
    <submittedName>
        <fullName evidence="3">Amidase</fullName>
    </submittedName>
</protein>
<dbReference type="Proteomes" id="UP000433071">
    <property type="component" value="Unassembled WGS sequence"/>
</dbReference>
<evidence type="ECO:0000256" key="1">
    <source>
        <dbReference type="ARBA" id="ARBA00009199"/>
    </source>
</evidence>
<dbReference type="OrthoDB" id="5175573at2"/>
<evidence type="ECO:0000313" key="4">
    <source>
        <dbReference type="Proteomes" id="UP000433071"/>
    </source>
</evidence>
<dbReference type="GO" id="GO:0003824">
    <property type="term" value="F:catalytic activity"/>
    <property type="evidence" value="ECO:0007669"/>
    <property type="project" value="InterPro"/>
</dbReference>
<keyword evidence="4" id="KW-1185">Reference proteome</keyword>
<dbReference type="Gene3D" id="3.90.1300.10">
    <property type="entry name" value="Amidase signature (AS) domain"/>
    <property type="match status" value="1"/>
</dbReference>
<dbReference type="InterPro" id="IPR036928">
    <property type="entry name" value="AS_sf"/>
</dbReference>
<organism evidence="3 4">
    <name type="scientific">Agromyces bracchium</name>
    <dbReference type="NCBI Taxonomy" id="88376"/>
    <lineage>
        <taxon>Bacteria</taxon>
        <taxon>Bacillati</taxon>
        <taxon>Actinomycetota</taxon>
        <taxon>Actinomycetes</taxon>
        <taxon>Micrococcales</taxon>
        <taxon>Microbacteriaceae</taxon>
        <taxon>Agromyces</taxon>
    </lineage>
</organism>
<dbReference type="InterPro" id="IPR000120">
    <property type="entry name" value="Amidase"/>
</dbReference>
<evidence type="ECO:0000259" key="2">
    <source>
        <dbReference type="Pfam" id="PF01425"/>
    </source>
</evidence>
<dbReference type="PROSITE" id="PS00571">
    <property type="entry name" value="AMIDASES"/>
    <property type="match status" value="1"/>
</dbReference>
<proteinExistence type="inferred from homology"/>
<sequence length="475" mass="49953">MHEDLHEYTALELHQLLQRGEVTPLEATEHYLGRIERLDHEVGAFALVTPDAARERAGLVQRDLAHAAPLWGMPLADKDLHPRAGVVTAFGSRAFAGDVPDASDDLVRDVDAAGAVSLGKTATPEFGLPSYTEPLAGRAARNPWDLSLGAGGSSGGAAAAVAAGLLPFAPGSDGGGSVRIPAASCGLVGVKPSRGRVPSGSGIDRLAGLGVVGPLARTVADAALLLDGLIAPRGYPASHPFALRAPGEDGPYLGAAVRGEGRFQVGVMLDTPWDEFAEIRVDDEPRAALERAIALLDRMGHGVEELPPSSEPGYPAAFRTIWQAGAAGIAVPPGTEDSLEPLTRWLVERGRERTAGELAEALGWLTGFERRTIARFAAFDAVLPPALAMTPRPVGWYDADDAEENFAQQVRFTPYTSFVNVAGLPALTLPVHDTEAGLPMGVQLIGRPGGEATLFALAAQLERAARRGRRRPPVW</sequence>
<evidence type="ECO:0000313" key="3">
    <source>
        <dbReference type="EMBL" id="MTH68826.1"/>
    </source>
</evidence>
<dbReference type="AlphaFoldDB" id="A0A6I3MBR3"/>
<dbReference type="Pfam" id="PF01425">
    <property type="entry name" value="Amidase"/>
    <property type="match status" value="1"/>
</dbReference>
<dbReference type="PANTHER" id="PTHR11895:SF7">
    <property type="entry name" value="GLUTAMYL-TRNA(GLN) AMIDOTRANSFERASE SUBUNIT A, MITOCHONDRIAL"/>
    <property type="match status" value="1"/>
</dbReference>
<dbReference type="InterPro" id="IPR020556">
    <property type="entry name" value="Amidase_CS"/>
</dbReference>
<dbReference type="EMBL" id="WMLB01000023">
    <property type="protein sequence ID" value="MTH68826.1"/>
    <property type="molecule type" value="Genomic_DNA"/>
</dbReference>
<gene>
    <name evidence="3" type="ORF">GJ743_10635</name>
</gene>
<reference evidence="3 4" key="1">
    <citation type="submission" date="2019-11" db="EMBL/GenBank/DDBJ databases">
        <title>Agromyces kandeliae sp. nov., isolated from mangrove soil.</title>
        <authorList>
            <person name="Wang R."/>
        </authorList>
    </citation>
    <scope>NUCLEOTIDE SEQUENCE [LARGE SCALE GENOMIC DNA]</scope>
    <source>
        <strain evidence="3 4">JCM 11433</strain>
    </source>
</reference>
<comment type="similarity">
    <text evidence="1">Belongs to the amidase family.</text>
</comment>
<comment type="caution">
    <text evidence="3">The sequence shown here is derived from an EMBL/GenBank/DDBJ whole genome shotgun (WGS) entry which is preliminary data.</text>
</comment>
<dbReference type="SUPFAM" id="SSF75304">
    <property type="entry name" value="Amidase signature (AS) enzymes"/>
    <property type="match status" value="1"/>
</dbReference>
<dbReference type="PANTHER" id="PTHR11895">
    <property type="entry name" value="TRANSAMIDASE"/>
    <property type="match status" value="1"/>
</dbReference>
<name>A0A6I3MBR3_9MICO</name>